<evidence type="ECO:0000256" key="1">
    <source>
        <dbReference type="SAM" id="MobiDB-lite"/>
    </source>
</evidence>
<dbReference type="GO" id="GO:0005643">
    <property type="term" value="C:nuclear pore"/>
    <property type="evidence" value="ECO:0007669"/>
    <property type="project" value="TreeGrafter"/>
</dbReference>
<organism evidence="3 4">
    <name type="scientific">Stentor coeruleus</name>
    <dbReference type="NCBI Taxonomy" id="5963"/>
    <lineage>
        <taxon>Eukaryota</taxon>
        <taxon>Sar</taxon>
        <taxon>Alveolata</taxon>
        <taxon>Ciliophora</taxon>
        <taxon>Postciliodesmatophora</taxon>
        <taxon>Heterotrichea</taxon>
        <taxon>Heterotrichida</taxon>
        <taxon>Stentoridae</taxon>
        <taxon>Stentor</taxon>
    </lineage>
</organism>
<dbReference type="Pfam" id="PF00638">
    <property type="entry name" value="Ran_BP1"/>
    <property type="match status" value="1"/>
</dbReference>
<gene>
    <name evidence="3" type="ORF">SteCoe_23738</name>
</gene>
<evidence type="ECO:0000259" key="2">
    <source>
        <dbReference type="PROSITE" id="PS50196"/>
    </source>
</evidence>
<feature type="compositionally biased region" description="Acidic residues" evidence="1">
    <location>
        <begin position="16"/>
        <end position="26"/>
    </location>
</feature>
<evidence type="ECO:0000313" key="4">
    <source>
        <dbReference type="Proteomes" id="UP000187209"/>
    </source>
</evidence>
<dbReference type="GO" id="GO:0005096">
    <property type="term" value="F:GTPase activator activity"/>
    <property type="evidence" value="ECO:0007669"/>
    <property type="project" value="TreeGrafter"/>
</dbReference>
<comment type="caution">
    <text evidence="3">The sequence shown here is derived from an EMBL/GenBank/DDBJ whole genome shotgun (WGS) entry which is preliminary data.</text>
</comment>
<dbReference type="Gene3D" id="2.30.29.30">
    <property type="entry name" value="Pleckstrin-homology domain (PH domain)/Phosphotyrosine-binding domain (PTB)"/>
    <property type="match status" value="1"/>
</dbReference>
<dbReference type="PANTHER" id="PTHR23138">
    <property type="entry name" value="RAN BINDING PROTEIN"/>
    <property type="match status" value="1"/>
</dbReference>
<reference evidence="3 4" key="1">
    <citation type="submission" date="2016-11" db="EMBL/GenBank/DDBJ databases">
        <title>The macronuclear genome of Stentor coeruleus: a giant cell with tiny introns.</title>
        <authorList>
            <person name="Slabodnick M."/>
            <person name="Ruby J.G."/>
            <person name="Reiff S.B."/>
            <person name="Swart E.C."/>
            <person name="Gosai S."/>
            <person name="Prabakaran S."/>
            <person name="Witkowska E."/>
            <person name="Larue G.E."/>
            <person name="Fisher S."/>
            <person name="Freeman R.M."/>
            <person name="Gunawardena J."/>
            <person name="Chu W."/>
            <person name="Stover N.A."/>
            <person name="Gregory B.D."/>
            <person name="Nowacki M."/>
            <person name="Derisi J."/>
            <person name="Roy S.W."/>
            <person name="Marshall W.F."/>
            <person name="Sood P."/>
        </authorList>
    </citation>
    <scope>NUCLEOTIDE SEQUENCE [LARGE SCALE GENOMIC DNA]</scope>
    <source>
        <strain evidence="3">WM001</strain>
    </source>
</reference>
<protein>
    <recommendedName>
        <fullName evidence="2">RanBD1 domain-containing protein</fullName>
    </recommendedName>
</protein>
<dbReference type="InterPro" id="IPR011993">
    <property type="entry name" value="PH-like_dom_sf"/>
</dbReference>
<dbReference type="CDD" id="cd13179">
    <property type="entry name" value="RanBD_RanBP1"/>
    <property type="match status" value="1"/>
</dbReference>
<dbReference type="Proteomes" id="UP000187209">
    <property type="component" value="Unassembled WGS sequence"/>
</dbReference>
<evidence type="ECO:0000313" key="3">
    <source>
        <dbReference type="EMBL" id="OMJ76802.1"/>
    </source>
</evidence>
<dbReference type="PANTHER" id="PTHR23138:SF87">
    <property type="entry name" value="E3 SUMO-PROTEIN LIGASE RANBP2"/>
    <property type="match status" value="1"/>
</dbReference>
<feature type="domain" description="RanBD1" evidence="2">
    <location>
        <begin position="36"/>
        <end position="161"/>
    </location>
</feature>
<dbReference type="GO" id="GO:0005737">
    <property type="term" value="C:cytoplasm"/>
    <property type="evidence" value="ECO:0007669"/>
    <property type="project" value="TreeGrafter"/>
</dbReference>
<dbReference type="InterPro" id="IPR045255">
    <property type="entry name" value="RanBP1-like"/>
</dbReference>
<sequence>MSGNLDAFLASKKPEDEDAGDDVNPEEEVKGDWKAVDLPEVEIKSGEEDKDLIYKGKGKLYRWHEDQWKERGTGDIKLLRDKTTQKITMVMRQDNTKKVIANFLLEQDPLCVLTPHAGSDKAWLWMAHDFSDGEVKREKFALRFGTPEKTQDFKKAFDDAKHFNHCIKTGEAATPAPVIEEAKTGDGN</sequence>
<feature type="region of interest" description="Disordered" evidence="1">
    <location>
        <begin position="1"/>
        <end position="31"/>
    </location>
</feature>
<proteinExistence type="predicted"/>
<dbReference type="PROSITE" id="PS50196">
    <property type="entry name" value="RANBD1"/>
    <property type="match status" value="1"/>
</dbReference>
<dbReference type="InterPro" id="IPR045256">
    <property type="entry name" value="RanBP1_RanBD"/>
</dbReference>
<dbReference type="InterPro" id="IPR000156">
    <property type="entry name" value="Ran_bind_dom"/>
</dbReference>
<keyword evidence="4" id="KW-1185">Reference proteome</keyword>
<name>A0A1R2BJ53_9CILI</name>
<dbReference type="SMART" id="SM00160">
    <property type="entry name" value="RanBD"/>
    <property type="match status" value="1"/>
</dbReference>
<dbReference type="SUPFAM" id="SSF50729">
    <property type="entry name" value="PH domain-like"/>
    <property type="match status" value="1"/>
</dbReference>
<dbReference type="EMBL" id="MPUH01000610">
    <property type="protein sequence ID" value="OMJ76802.1"/>
    <property type="molecule type" value="Genomic_DNA"/>
</dbReference>
<accession>A0A1R2BJ53</accession>
<dbReference type="AlphaFoldDB" id="A0A1R2BJ53"/>
<dbReference type="GO" id="GO:0006913">
    <property type="term" value="P:nucleocytoplasmic transport"/>
    <property type="evidence" value="ECO:0007669"/>
    <property type="project" value="InterPro"/>
</dbReference>
<dbReference type="OrthoDB" id="2357150at2759"/>